<dbReference type="Gene3D" id="3.30.310.10">
    <property type="entry name" value="TATA-Binding Protein"/>
    <property type="match status" value="1"/>
</dbReference>
<evidence type="ECO:0000256" key="3">
    <source>
        <dbReference type="ARBA" id="ARBA00011775"/>
    </source>
</evidence>
<feature type="domain" description="Coatomer subunit gamma C-terminal" evidence="16">
    <location>
        <begin position="789"/>
        <end position="896"/>
    </location>
</feature>
<protein>
    <recommendedName>
        <fullName evidence="13">Coatomer subunit gamma</fullName>
    </recommendedName>
</protein>
<dbReference type="PANTHER" id="PTHR10261">
    <property type="entry name" value="COATOMER SUBUNIT GAMMA"/>
    <property type="match status" value="1"/>
</dbReference>
<dbReference type="InterPro" id="IPR012295">
    <property type="entry name" value="TBP_dom_sf"/>
</dbReference>
<feature type="domain" description="Clathrin/coatomer adaptor adaptin-like N-terminal" evidence="14">
    <location>
        <begin position="25"/>
        <end position="540"/>
    </location>
</feature>
<dbReference type="AlphaFoldDB" id="A0AAV8UN31"/>
<dbReference type="FunFam" id="1.25.10.10:FF:000071">
    <property type="entry name" value="Coatomer subunit gamma"/>
    <property type="match status" value="1"/>
</dbReference>
<evidence type="ECO:0000256" key="8">
    <source>
        <dbReference type="ARBA" id="ARBA00022927"/>
    </source>
</evidence>
<name>A0AAV8UN31_9RHOD</name>
<dbReference type="InterPro" id="IPR002553">
    <property type="entry name" value="Clathrin/coatomer_adapt-like_N"/>
</dbReference>
<evidence type="ECO:0000259" key="14">
    <source>
        <dbReference type="Pfam" id="PF01602"/>
    </source>
</evidence>
<evidence type="ECO:0000256" key="11">
    <source>
        <dbReference type="ARBA" id="ARBA00023329"/>
    </source>
</evidence>
<dbReference type="GO" id="GO:0030126">
    <property type="term" value="C:COPI vesicle coat"/>
    <property type="evidence" value="ECO:0007669"/>
    <property type="project" value="InterPro"/>
</dbReference>
<comment type="similarity">
    <text evidence="2 13">Belongs to the COPG family.</text>
</comment>
<dbReference type="InterPro" id="IPR017106">
    <property type="entry name" value="Coatomer_gsu"/>
</dbReference>
<comment type="caution">
    <text evidence="17">The sequence shown here is derived from an EMBL/GenBank/DDBJ whole genome shotgun (WGS) entry which is preliminary data.</text>
</comment>
<reference evidence="17 18" key="1">
    <citation type="journal article" date="2023" name="Nat. Commun.">
        <title>Origin of minicircular mitochondrial genomes in red algae.</title>
        <authorList>
            <person name="Lee Y."/>
            <person name="Cho C.H."/>
            <person name="Lee Y.M."/>
            <person name="Park S.I."/>
            <person name="Yang J.H."/>
            <person name="West J.A."/>
            <person name="Bhattacharya D."/>
            <person name="Yoon H.S."/>
        </authorList>
    </citation>
    <scope>NUCLEOTIDE SEQUENCE [LARGE SCALE GENOMIC DNA]</scope>
    <source>
        <strain evidence="17 18">CCMP1338</strain>
        <tissue evidence="17">Whole cell</tissue>
    </source>
</reference>
<dbReference type="GO" id="GO:0005198">
    <property type="term" value="F:structural molecule activity"/>
    <property type="evidence" value="ECO:0007669"/>
    <property type="project" value="InterPro"/>
</dbReference>
<dbReference type="Pfam" id="PF08752">
    <property type="entry name" value="COP-gamma_platf"/>
    <property type="match status" value="1"/>
</dbReference>
<keyword evidence="5 13" id="KW-0963">Cytoplasm</keyword>
<keyword evidence="8 13" id="KW-0653">Protein transport</keyword>
<keyword evidence="11 13" id="KW-0968">Cytoplasmic vesicle</keyword>
<evidence type="ECO:0000256" key="13">
    <source>
        <dbReference type="PIRNR" id="PIRNR037093"/>
    </source>
</evidence>
<evidence type="ECO:0000256" key="1">
    <source>
        <dbReference type="ARBA" id="ARBA00004255"/>
    </source>
</evidence>
<evidence type="ECO:0000256" key="2">
    <source>
        <dbReference type="ARBA" id="ARBA00010720"/>
    </source>
</evidence>
<dbReference type="Pfam" id="PF01602">
    <property type="entry name" value="Adaptin_N"/>
    <property type="match status" value="1"/>
</dbReference>
<dbReference type="GO" id="GO:0006888">
    <property type="term" value="P:endoplasmic reticulum to Golgi vesicle-mediated transport"/>
    <property type="evidence" value="ECO:0007669"/>
    <property type="project" value="TreeGrafter"/>
</dbReference>
<dbReference type="GO" id="GO:0000139">
    <property type="term" value="C:Golgi membrane"/>
    <property type="evidence" value="ECO:0007669"/>
    <property type="project" value="UniProtKB-SubCell"/>
</dbReference>
<evidence type="ECO:0000313" key="18">
    <source>
        <dbReference type="Proteomes" id="UP001157974"/>
    </source>
</evidence>
<dbReference type="Proteomes" id="UP001157974">
    <property type="component" value="Unassembled WGS sequence"/>
</dbReference>
<dbReference type="PANTHER" id="PTHR10261:SF0">
    <property type="entry name" value="COATOMER SUBUNIT GAMMA-2"/>
    <property type="match status" value="1"/>
</dbReference>
<dbReference type="InterPro" id="IPR013040">
    <property type="entry name" value="Coatomer_gsu_app_Ig-like_dom"/>
</dbReference>
<organism evidence="17 18">
    <name type="scientific">Rhodosorus marinus</name>
    <dbReference type="NCBI Taxonomy" id="101924"/>
    <lineage>
        <taxon>Eukaryota</taxon>
        <taxon>Rhodophyta</taxon>
        <taxon>Stylonematophyceae</taxon>
        <taxon>Stylonematales</taxon>
        <taxon>Stylonemataceae</taxon>
        <taxon>Rhodosorus</taxon>
    </lineage>
</organism>
<evidence type="ECO:0000256" key="9">
    <source>
        <dbReference type="ARBA" id="ARBA00023034"/>
    </source>
</evidence>
<dbReference type="Gene3D" id="2.60.40.1480">
    <property type="entry name" value="Coatomer, gamma subunit, appendage domain"/>
    <property type="match status" value="1"/>
</dbReference>
<gene>
    <name evidence="17" type="ORF">NDN08_006993</name>
</gene>
<evidence type="ECO:0000256" key="7">
    <source>
        <dbReference type="ARBA" id="ARBA00022892"/>
    </source>
</evidence>
<dbReference type="FunFam" id="3.30.310.10:FF:000011">
    <property type="entry name" value="Coatomer subunit gamma"/>
    <property type="match status" value="1"/>
</dbReference>
<feature type="domain" description="Coatomer gamma subunit appendage Ig-like subdomain" evidence="15">
    <location>
        <begin position="635"/>
        <end position="777"/>
    </location>
</feature>
<evidence type="ECO:0000313" key="17">
    <source>
        <dbReference type="EMBL" id="KAJ8902592.1"/>
    </source>
</evidence>
<evidence type="ECO:0000256" key="12">
    <source>
        <dbReference type="ARBA" id="ARBA00025536"/>
    </source>
</evidence>
<dbReference type="SUPFAM" id="SSF49348">
    <property type="entry name" value="Clathrin adaptor appendage domain"/>
    <property type="match status" value="1"/>
</dbReference>
<dbReference type="InterPro" id="IPR011989">
    <property type="entry name" value="ARM-like"/>
</dbReference>
<comment type="function">
    <text evidence="12 13">The coatomer is a cytosolic protein complex that binds to dilysine motifs and reversibly associates with Golgi non-clathrin-coated vesicles, which further mediate biosynthetic protein transport from the ER, via the Golgi up to the trans Golgi network. Coatomer complex is required for budding from Golgi membranes, and is essential for the retrograde Golgi-to-ER transport of dilysine-tagged proteins.</text>
</comment>
<evidence type="ECO:0000256" key="4">
    <source>
        <dbReference type="ARBA" id="ARBA00022448"/>
    </source>
</evidence>
<dbReference type="FunFam" id="1.25.10.10:FF:000382">
    <property type="entry name" value="Coatomer subunit gamma"/>
    <property type="match status" value="1"/>
</dbReference>
<dbReference type="SUPFAM" id="SSF55711">
    <property type="entry name" value="Subdomain of clathrin and coatomer appendage domain"/>
    <property type="match status" value="1"/>
</dbReference>
<evidence type="ECO:0000256" key="10">
    <source>
        <dbReference type="ARBA" id="ARBA00023136"/>
    </source>
</evidence>
<dbReference type="GO" id="GO:0006891">
    <property type="term" value="P:intra-Golgi vesicle-mediated transport"/>
    <property type="evidence" value="ECO:0007669"/>
    <property type="project" value="TreeGrafter"/>
</dbReference>
<evidence type="ECO:0000256" key="6">
    <source>
        <dbReference type="ARBA" id="ARBA00022737"/>
    </source>
</evidence>
<dbReference type="FunFam" id="2.60.40.1480:FF:000001">
    <property type="entry name" value="Coatomer subunit gamma"/>
    <property type="match status" value="1"/>
</dbReference>
<dbReference type="InterPro" id="IPR032154">
    <property type="entry name" value="Coatomer_g_Cpla"/>
</dbReference>
<evidence type="ECO:0000256" key="5">
    <source>
        <dbReference type="ARBA" id="ARBA00022490"/>
    </source>
</evidence>
<keyword evidence="9 13" id="KW-0333">Golgi apparatus</keyword>
<keyword evidence="6" id="KW-0677">Repeat</keyword>
<dbReference type="GO" id="GO:0005793">
    <property type="term" value="C:endoplasmic reticulum-Golgi intermediate compartment"/>
    <property type="evidence" value="ECO:0007669"/>
    <property type="project" value="TreeGrafter"/>
</dbReference>
<keyword evidence="7 13" id="KW-0931">ER-Golgi transport</keyword>
<dbReference type="InterPro" id="IPR013041">
    <property type="entry name" value="Clathrin_app_Ig-like_sf"/>
</dbReference>
<comment type="subcellular location">
    <subcellularLocation>
        <location evidence="13">Cytoplasm</location>
    </subcellularLocation>
    <subcellularLocation>
        <location evidence="1 13">Golgi apparatus membrane</location>
        <topology evidence="1 13">Peripheral membrane protein</topology>
        <orientation evidence="1 13">Cytoplasmic side</orientation>
    </subcellularLocation>
    <subcellularLocation>
        <location evidence="13">Cytoplasmic vesicle</location>
        <location evidence="13">COPI-coated vesicle membrane</location>
        <topology evidence="13">Peripheral membrane protein</topology>
        <orientation evidence="13">Cytoplasmic side</orientation>
    </subcellularLocation>
</comment>
<comment type="subunit">
    <text evidence="3">Oligomeric complex that consists of at least the alpha, beta, beta', gamma, delta, epsilon and zeta subunits.</text>
</comment>
<dbReference type="InterPro" id="IPR037067">
    <property type="entry name" value="Coatomer_gsu_app_sf"/>
</dbReference>
<dbReference type="GO" id="GO:0005783">
    <property type="term" value="C:endoplasmic reticulum"/>
    <property type="evidence" value="ECO:0007669"/>
    <property type="project" value="TreeGrafter"/>
</dbReference>
<dbReference type="InterPro" id="IPR016024">
    <property type="entry name" value="ARM-type_fold"/>
</dbReference>
<dbReference type="EMBL" id="JAMWBK010000009">
    <property type="protein sequence ID" value="KAJ8902592.1"/>
    <property type="molecule type" value="Genomic_DNA"/>
</dbReference>
<dbReference type="PIRSF" id="PIRSF037093">
    <property type="entry name" value="Coatomer_gamma_subunit"/>
    <property type="match status" value="1"/>
</dbReference>
<dbReference type="InterPro" id="IPR009028">
    <property type="entry name" value="Coatomer/calthrin_app_sub_C"/>
</dbReference>
<dbReference type="Gene3D" id="1.25.10.10">
    <property type="entry name" value="Leucine-rich Repeat Variant"/>
    <property type="match status" value="2"/>
</dbReference>
<keyword evidence="4 13" id="KW-0813">Transport</keyword>
<evidence type="ECO:0000259" key="16">
    <source>
        <dbReference type="Pfam" id="PF16381"/>
    </source>
</evidence>
<keyword evidence="18" id="KW-1185">Reference proteome</keyword>
<proteinExistence type="inferred from homology"/>
<dbReference type="GO" id="GO:0009306">
    <property type="term" value="P:protein secretion"/>
    <property type="evidence" value="ECO:0007669"/>
    <property type="project" value="TreeGrafter"/>
</dbReference>
<dbReference type="Pfam" id="PF16381">
    <property type="entry name" value="Coatomer_g_Cpla"/>
    <property type="match status" value="1"/>
</dbReference>
<accession>A0AAV8UN31</accession>
<evidence type="ECO:0000259" key="15">
    <source>
        <dbReference type="Pfam" id="PF08752"/>
    </source>
</evidence>
<keyword evidence="10 13" id="KW-0472">Membrane</keyword>
<dbReference type="GO" id="GO:0006886">
    <property type="term" value="P:intracellular protein transport"/>
    <property type="evidence" value="ECO:0007669"/>
    <property type="project" value="InterPro"/>
</dbReference>
<dbReference type="SUPFAM" id="SSF48371">
    <property type="entry name" value="ARM repeat"/>
    <property type="match status" value="1"/>
</dbReference>
<sequence>MAVYDERKYLKDEDGSPFDGIEKGAVLQECRIFSDVQLKTFKCKKVLVRLLFLVGQGEKLTRDEATGVFFSVTKLFQSKDESLRRLVYLAIKELAHTAEEVIIVTNCLTKDINSDVDMYRANATRVLCKITDAQMVQQIERYLKQELVDRDSVVASAALVSGQQLLLHGKGDYVVRRWVNEVTQAMNHPSPMVQYHALALLYQIKQHDRLAVSRLVQTLAQSGTRSPLATVLLIRYVARMMHDAGVPAAGEDRPMFHFLDSCLRHMKDIVVYEAARTIASLPGVTPAEIQPAVNVLQLFLVQPRTVTKFAAMRILNQIAEIHPMAIMPCHSDIETLIADSNRSVATLAITALLRTASESSVERILKQIQNFLSDIADEFKVKVVDAIRTLCVKYPSKHYVLMNFLGSALREEGGYEFKKSIVDAYLELMEKIPESKEICLGHLCEFIEDCEHTTLSTRILHLLGVEGPQMSNPGKFIRYIYNRLILENATVRAAAVSALAHFANVDTTPKLRESVSVLLKQSLVDVDDEVRDRAAYALRSLGLDNLEDAERLTRLAIKTHENAMLPCPVPNLEMELLRYIAGGNTAQGFKLEGVSKAAMAGVASEDIGQKASDSRAMGIPTPAEKGRDAVAADPASTLLANPELAEMGRPLKTCPAVELTEEETEYTVKCVKHIYADAVVLEFNIVNTLDEQLLEDVFMRVDTEEMEGVEKINLIPAPKLPYGTPGTAFSVLEREEGTFPLGSIACTMRFTVRDVDPATGEADEGGYTDEYQVEEVSMGLADLMSAPAELPTSFRSAWDALGTNFQVEDSFTLGNHSSVGTAVSAIIDFLGMASCEGTDRVSDRATSHVLLMAGIFVPNIDVLCRAQVTFQDDGGVDLNVIIRSSDQAVSQLVAEGIA</sequence>